<evidence type="ECO:0000313" key="2">
    <source>
        <dbReference type="Proteomes" id="UP000192491"/>
    </source>
</evidence>
<name>A0A1Y1QCI9_9GAMM</name>
<accession>A0A1Y1QCI9</accession>
<proteinExistence type="predicted"/>
<evidence type="ECO:0008006" key="3">
    <source>
        <dbReference type="Google" id="ProtNLM"/>
    </source>
</evidence>
<dbReference type="SUPFAM" id="SSF143880">
    <property type="entry name" value="NE0471 N-terminal domain-like"/>
    <property type="match status" value="1"/>
</dbReference>
<dbReference type="AlphaFoldDB" id="A0A1Y1QCI9"/>
<dbReference type="Pfam" id="PF10387">
    <property type="entry name" value="DUF2442"/>
    <property type="match status" value="1"/>
</dbReference>
<dbReference type="EMBL" id="MTEJ01000485">
    <property type="protein sequence ID" value="OQX02444.1"/>
    <property type="molecule type" value="Genomic_DNA"/>
</dbReference>
<comment type="caution">
    <text evidence="1">The sequence shown here is derived from an EMBL/GenBank/DDBJ whole genome shotgun (WGS) entry which is preliminary data.</text>
</comment>
<dbReference type="InterPro" id="IPR018841">
    <property type="entry name" value="DUF2442"/>
</dbReference>
<gene>
    <name evidence="1" type="ORF">BWK73_42705</name>
</gene>
<sequence length="91" mass="10526">MKIAELRPQPNWVLSIVADDGRVGRFDVSPYLEYEAFEKLRDHSEFMKIVNGGYFVEWNCGADLSADTIEARWKVKRKDSRSRGVKESSSR</sequence>
<evidence type="ECO:0000313" key="1">
    <source>
        <dbReference type="EMBL" id="OQX02444.1"/>
    </source>
</evidence>
<protein>
    <recommendedName>
        <fullName evidence="3">DUF2442 domain-containing protein</fullName>
    </recommendedName>
</protein>
<dbReference type="Gene3D" id="3.30.2020.10">
    <property type="entry name" value="NE0471-like N-terminal domain"/>
    <property type="match status" value="1"/>
</dbReference>
<reference evidence="1 2" key="1">
    <citation type="submission" date="2017-01" db="EMBL/GenBank/DDBJ databases">
        <title>Novel large sulfur bacteria in the metagenomes of groundwater-fed chemosynthetic microbial mats in the Lake Huron basin.</title>
        <authorList>
            <person name="Sharrar A.M."/>
            <person name="Flood B.E."/>
            <person name="Bailey J.V."/>
            <person name="Jones D.S."/>
            <person name="Biddanda B."/>
            <person name="Ruberg S.A."/>
            <person name="Marcus D.N."/>
            <person name="Dick G.J."/>
        </authorList>
    </citation>
    <scope>NUCLEOTIDE SEQUENCE [LARGE SCALE GENOMIC DNA]</scope>
    <source>
        <strain evidence="1">A8</strain>
    </source>
</reference>
<dbReference type="Proteomes" id="UP000192491">
    <property type="component" value="Unassembled WGS sequence"/>
</dbReference>
<organism evidence="1 2">
    <name type="scientific">Thiothrix lacustris</name>
    <dbReference type="NCBI Taxonomy" id="525917"/>
    <lineage>
        <taxon>Bacteria</taxon>
        <taxon>Pseudomonadati</taxon>
        <taxon>Pseudomonadota</taxon>
        <taxon>Gammaproteobacteria</taxon>
        <taxon>Thiotrichales</taxon>
        <taxon>Thiotrichaceae</taxon>
        <taxon>Thiothrix</taxon>
    </lineage>
</organism>
<dbReference type="InterPro" id="IPR036782">
    <property type="entry name" value="NE0471-like_N"/>
</dbReference>